<comment type="similarity">
    <text evidence="1">Belongs to the peptidase C19 family.</text>
</comment>
<organism evidence="5 6">
    <name type="scientific">Letharia columbiana</name>
    <dbReference type="NCBI Taxonomy" id="112416"/>
    <lineage>
        <taxon>Eukaryota</taxon>
        <taxon>Fungi</taxon>
        <taxon>Dikarya</taxon>
        <taxon>Ascomycota</taxon>
        <taxon>Pezizomycotina</taxon>
        <taxon>Lecanoromycetes</taxon>
        <taxon>OSLEUM clade</taxon>
        <taxon>Lecanoromycetidae</taxon>
        <taxon>Lecanorales</taxon>
        <taxon>Lecanorineae</taxon>
        <taxon>Parmeliaceae</taxon>
        <taxon>Letharia</taxon>
    </lineage>
</organism>
<evidence type="ECO:0000256" key="3">
    <source>
        <dbReference type="SAM" id="Phobius"/>
    </source>
</evidence>
<feature type="region of interest" description="Disordered" evidence="2">
    <location>
        <begin position="275"/>
        <end position="332"/>
    </location>
</feature>
<dbReference type="AlphaFoldDB" id="A0A8H6L845"/>
<evidence type="ECO:0000259" key="4">
    <source>
        <dbReference type="PROSITE" id="PS50235"/>
    </source>
</evidence>
<dbReference type="Gene3D" id="3.90.70.10">
    <property type="entry name" value="Cysteine proteinases"/>
    <property type="match status" value="1"/>
</dbReference>
<dbReference type="InterPro" id="IPR001394">
    <property type="entry name" value="Peptidase_C19_UCH"/>
</dbReference>
<evidence type="ECO:0000256" key="1">
    <source>
        <dbReference type="RuleBase" id="RU366025"/>
    </source>
</evidence>
<feature type="compositionally biased region" description="Polar residues" evidence="2">
    <location>
        <begin position="559"/>
        <end position="596"/>
    </location>
</feature>
<dbReference type="PANTHER" id="PTHR24006:SF904">
    <property type="entry name" value="UBIQUITIN CARBOXYL-TERMINAL HYDROLASE 16"/>
    <property type="match status" value="1"/>
</dbReference>
<keyword evidence="6" id="KW-1185">Reference proteome</keyword>
<reference evidence="5 6" key="1">
    <citation type="journal article" date="2020" name="Genomics">
        <title>Complete, high-quality genomes from long-read metagenomic sequencing of two wolf lichen thalli reveals enigmatic genome architecture.</title>
        <authorList>
            <person name="McKenzie S.K."/>
            <person name="Walston R.F."/>
            <person name="Allen J.L."/>
        </authorList>
    </citation>
    <scope>NUCLEOTIDE SEQUENCE [LARGE SCALE GENOMIC DNA]</scope>
    <source>
        <strain evidence="5">WasteWater2</strain>
    </source>
</reference>
<keyword evidence="3" id="KW-1133">Transmembrane helix</keyword>
<keyword evidence="3" id="KW-0812">Transmembrane</keyword>
<keyword evidence="3" id="KW-0472">Membrane</keyword>
<dbReference type="EC" id="3.4.19.12" evidence="1"/>
<protein>
    <recommendedName>
        <fullName evidence="1">Ubiquitin carboxyl-terminal hydrolase</fullName>
        <ecNumber evidence="1">3.4.19.12</ecNumber>
    </recommendedName>
</protein>
<feature type="compositionally biased region" description="Low complexity" evidence="2">
    <location>
        <begin position="602"/>
        <end position="624"/>
    </location>
</feature>
<dbReference type="OrthoDB" id="2248014at2759"/>
<keyword evidence="1" id="KW-0378">Hydrolase</keyword>
<dbReference type="GO" id="GO:0005829">
    <property type="term" value="C:cytosol"/>
    <property type="evidence" value="ECO:0007669"/>
    <property type="project" value="TreeGrafter"/>
</dbReference>
<feature type="transmembrane region" description="Helical" evidence="3">
    <location>
        <begin position="102"/>
        <end position="120"/>
    </location>
</feature>
<feature type="compositionally biased region" description="Polar residues" evidence="2">
    <location>
        <begin position="284"/>
        <end position="299"/>
    </location>
</feature>
<keyword evidence="1" id="KW-0788">Thiol protease</keyword>
<proteinExistence type="inferred from homology"/>
<dbReference type="CDD" id="cd02662">
    <property type="entry name" value="Peptidase_C19F"/>
    <property type="match status" value="1"/>
</dbReference>
<dbReference type="GO" id="GO:0016579">
    <property type="term" value="P:protein deubiquitination"/>
    <property type="evidence" value="ECO:0007669"/>
    <property type="project" value="InterPro"/>
</dbReference>
<feature type="compositionally biased region" description="Basic and acidic residues" evidence="2">
    <location>
        <begin position="649"/>
        <end position="661"/>
    </location>
</feature>
<dbReference type="PROSITE" id="PS00972">
    <property type="entry name" value="USP_1"/>
    <property type="match status" value="1"/>
</dbReference>
<dbReference type="InterPro" id="IPR038765">
    <property type="entry name" value="Papain-like_cys_pep_sf"/>
</dbReference>
<dbReference type="GO" id="GO:0004843">
    <property type="term" value="F:cysteine-type deubiquitinase activity"/>
    <property type="evidence" value="ECO:0007669"/>
    <property type="project" value="UniProtKB-UniRule"/>
</dbReference>
<dbReference type="GO" id="GO:0006508">
    <property type="term" value="P:proteolysis"/>
    <property type="evidence" value="ECO:0007669"/>
    <property type="project" value="UniProtKB-KW"/>
</dbReference>
<comment type="catalytic activity">
    <reaction evidence="1">
        <text>Thiol-dependent hydrolysis of ester, thioester, amide, peptide and isopeptide bonds formed by the C-terminal Gly of ubiquitin (a 76-residue protein attached to proteins as an intracellular targeting signal).</text>
        <dbReference type="EC" id="3.4.19.12"/>
    </reaction>
</comment>
<dbReference type="InterPro" id="IPR050164">
    <property type="entry name" value="Peptidase_C19"/>
</dbReference>
<evidence type="ECO:0000313" key="6">
    <source>
        <dbReference type="Proteomes" id="UP000578531"/>
    </source>
</evidence>
<dbReference type="GO" id="GO:0005634">
    <property type="term" value="C:nucleus"/>
    <property type="evidence" value="ECO:0007669"/>
    <property type="project" value="TreeGrafter"/>
</dbReference>
<dbReference type="PROSITE" id="PS50235">
    <property type="entry name" value="USP_3"/>
    <property type="match status" value="1"/>
</dbReference>
<dbReference type="InterPro" id="IPR028889">
    <property type="entry name" value="USP"/>
</dbReference>
<evidence type="ECO:0000313" key="5">
    <source>
        <dbReference type="EMBL" id="KAF6239073.1"/>
    </source>
</evidence>
<comment type="caution">
    <text evidence="5">The sequence shown here is derived from an EMBL/GenBank/DDBJ whole genome shotgun (WGS) entry which is preliminary data.</text>
</comment>
<feature type="region of interest" description="Disordered" evidence="2">
    <location>
        <begin position="1"/>
        <end position="22"/>
    </location>
</feature>
<gene>
    <name evidence="5" type="ORF">HO173_002945</name>
</gene>
<dbReference type="GeneID" id="59284616"/>
<accession>A0A8H6L845</accession>
<dbReference type="RefSeq" id="XP_037168369.1">
    <property type="nucleotide sequence ID" value="XM_037304876.1"/>
</dbReference>
<dbReference type="PROSITE" id="PS00973">
    <property type="entry name" value="USP_2"/>
    <property type="match status" value="1"/>
</dbReference>
<evidence type="ECO:0000256" key="2">
    <source>
        <dbReference type="SAM" id="MobiDB-lite"/>
    </source>
</evidence>
<keyword evidence="1" id="KW-0645">Protease</keyword>
<sequence>MRHAERKNIASSKKHAAAIPKQERPLPSPYEATLNRQPPLCWRLFSLRLLYPALCLTAGIKTLRRRIFYHSQKPILRKKFPVRPPSYGEAIAYMMPDRPLTVLTYAASASLAAVALVYFFNPNYLIDSDSSTSSASTRKKGIVGLFNPANDCFINSILQSLAGLGDLRLYLIREIHRRELGGPEVYAAVPLVDSNGKEVDGRKLASLQSGEVTLGLKNMIDRLNERPIYKKTISAANFIRVLEHAFGTRISKSQQDAQELLQIVAERLSEEYHAGQEARKRARTAQNGVVSNAELTQPEASPPKEANTTDGGADTEINDATTNAPTTQEPVNADEIDPLAEEEDGFPLEGQTEARTECQFCHFVPKASPTGFVMLNLMVPQKSSTTLNECFDAHFKTEFIDDYKCDKCRLEHAVEAYSKEYERARSDERKAMIQTSIEKLRRALQDDPEKAPEGVELPDTKLAPKRRIARHIEFTTFPKVLVVHLSRSVFDPRSSSIKNLAKVTFPEKLPVGGLLNRRIYKLLGMVTHKGTHNSGHYETFRRQHLYAPYSTPHVVNASGPYSATPSQSRSTLPSPQVSAESPNLSQETNASSSNPDTAGRISSSSASPSSNSQSPPSTRPSSGSMNGTHAHKEPDVSTAKKQAPTGIDGVKDRLLNQEQKSRPTTANTSKSSTMDVSRFKRKKRPVDRWWRISDDKVKECKTSEVLSMQKEVYMLFYEVEKEDSERR</sequence>
<dbReference type="Pfam" id="PF00443">
    <property type="entry name" value="UCH"/>
    <property type="match status" value="1"/>
</dbReference>
<dbReference type="Proteomes" id="UP000578531">
    <property type="component" value="Unassembled WGS sequence"/>
</dbReference>
<feature type="domain" description="USP" evidence="4">
    <location>
        <begin position="143"/>
        <end position="720"/>
    </location>
</feature>
<dbReference type="SUPFAM" id="SSF54001">
    <property type="entry name" value="Cysteine proteinases"/>
    <property type="match status" value="1"/>
</dbReference>
<keyword evidence="1" id="KW-0833">Ubl conjugation pathway</keyword>
<dbReference type="PANTHER" id="PTHR24006">
    <property type="entry name" value="UBIQUITIN CARBOXYL-TERMINAL HYDROLASE"/>
    <property type="match status" value="1"/>
</dbReference>
<feature type="region of interest" description="Disordered" evidence="2">
    <location>
        <begin position="557"/>
        <end position="685"/>
    </location>
</feature>
<feature type="compositionally biased region" description="Polar residues" evidence="2">
    <location>
        <begin position="662"/>
        <end position="675"/>
    </location>
</feature>
<dbReference type="EMBL" id="JACCJC010000007">
    <property type="protein sequence ID" value="KAF6239073.1"/>
    <property type="molecule type" value="Genomic_DNA"/>
</dbReference>
<feature type="compositionally biased region" description="Polar residues" evidence="2">
    <location>
        <begin position="318"/>
        <end position="330"/>
    </location>
</feature>
<dbReference type="InterPro" id="IPR018200">
    <property type="entry name" value="USP_CS"/>
</dbReference>
<name>A0A8H6L845_9LECA</name>